<comment type="caution">
    <text evidence="2">The sequence shown here is derived from an EMBL/GenBank/DDBJ whole genome shotgun (WGS) entry which is preliminary data.</text>
</comment>
<organism evidence="2 3">
    <name type="scientific">Haematococcus lacustris</name>
    <name type="common">Green alga</name>
    <name type="synonym">Haematococcus pluvialis</name>
    <dbReference type="NCBI Taxonomy" id="44745"/>
    <lineage>
        <taxon>Eukaryota</taxon>
        <taxon>Viridiplantae</taxon>
        <taxon>Chlorophyta</taxon>
        <taxon>core chlorophytes</taxon>
        <taxon>Chlorophyceae</taxon>
        <taxon>CS clade</taxon>
        <taxon>Chlamydomonadales</taxon>
        <taxon>Haematococcaceae</taxon>
        <taxon>Haematococcus</taxon>
    </lineage>
</organism>
<feature type="non-terminal residue" evidence="2">
    <location>
        <position position="1"/>
    </location>
</feature>
<feature type="region of interest" description="Disordered" evidence="1">
    <location>
        <begin position="46"/>
        <end position="72"/>
    </location>
</feature>
<gene>
    <name evidence="2" type="ORF">HaLaN_22288</name>
</gene>
<dbReference type="Proteomes" id="UP000485058">
    <property type="component" value="Unassembled WGS sequence"/>
</dbReference>
<dbReference type="EMBL" id="BLLF01002547">
    <property type="protein sequence ID" value="GFH24481.1"/>
    <property type="molecule type" value="Genomic_DNA"/>
</dbReference>
<proteinExistence type="predicted"/>
<feature type="compositionally biased region" description="Low complexity" evidence="1">
    <location>
        <begin position="106"/>
        <end position="124"/>
    </location>
</feature>
<evidence type="ECO:0000313" key="2">
    <source>
        <dbReference type="EMBL" id="GFH24481.1"/>
    </source>
</evidence>
<feature type="compositionally biased region" description="Low complexity" evidence="1">
    <location>
        <begin position="46"/>
        <end position="55"/>
    </location>
</feature>
<evidence type="ECO:0000313" key="3">
    <source>
        <dbReference type="Proteomes" id="UP000485058"/>
    </source>
</evidence>
<reference evidence="2 3" key="1">
    <citation type="submission" date="2020-02" db="EMBL/GenBank/DDBJ databases">
        <title>Draft genome sequence of Haematococcus lacustris strain NIES-144.</title>
        <authorList>
            <person name="Morimoto D."/>
            <person name="Nakagawa S."/>
            <person name="Yoshida T."/>
            <person name="Sawayama S."/>
        </authorList>
    </citation>
    <scope>NUCLEOTIDE SEQUENCE [LARGE SCALE GENOMIC DNA]</scope>
    <source>
        <strain evidence="2 3">NIES-144</strain>
    </source>
</reference>
<name>A0A699ZQB6_HAELA</name>
<feature type="compositionally biased region" description="Low complexity" evidence="1">
    <location>
        <begin position="144"/>
        <end position="161"/>
    </location>
</feature>
<dbReference type="AlphaFoldDB" id="A0A699ZQB6"/>
<protein>
    <submittedName>
        <fullName evidence="2">Uncharacterized protein</fullName>
    </submittedName>
</protein>
<accession>A0A699ZQB6</accession>
<evidence type="ECO:0000256" key="1">
    <source>
        <dbReference type="SAM" id="MobiDB-lite"/>
    </source>
</evidence>
<sequence>MMTPQPHRHVCGDDLLASVLWDSYDCCAGSGGYAVSAARLGGLSSRPVKRVPVSSQPARPPERQATAAAGQAASSWRCSGGEAVSGWAGCRIATLSPPCPCPPAPAVTAPRPSSLGPAGQQQPGPGQPLRPGFAAGGRPCGLQPSSCCSAAQPGSGSAGSL</sequence>
<keyword evidence="3" id="KW-1185">Reference proteome</keyword>
<feature type="region of interest" description="Disordered" evidence="1">
    <location>
        <begin position="106"/>
        <end position="161"/>
    </location>
</feature>